<dbReference type="GO" id="GO:0008233">
    <property type="term" value="F:peptidase activity"/>
    <property type="evidence" value="ECO:0007669"/>
    <property type="project" value="UniProtKB-KW"/>
</dbReference>
<dbReference type="EMBL" id="LN907867">
    <property type="protein sequence ID" value="CUU43005.1"/>
    <property type="molecule type" value="Genomic_DNA"/>
</dbReference>
<protein>
    <submittedName>
        <fullName evidence="8">Inner membrane protein ybbJ</fullName>
    </submittedName>
    <submittedName>
        <fullName evidence="7">Putative activity regulator of membrane protease YbbK</fullName>
    </submittedName>
</protein>
<evidence type="ECO:0000313" key="9">
    <source>
        <dbReference type="Proteomes" id="UP000065734"/>
    </source>
</evidence>
<reference evidence="9" key="3">
    <citation type="journal article" date="2016" name="Genome Announc.">
        <title>Revised genome sequence of the purple photosynthetic bacterium Blastochloris viridis.</title>
        <authorList>
            <person name="Liu L.N."/>
            <person name="Faulkner M."/>
            <person name="Liu X."/>
            <person name="Huang F."/>
            <person name="Darby A.C."/>
            <person name="Hall N."/>
        </authorList>
    </citation>
    <scope>NUCLEOTIDE SEQUENCE [LARGE SCALE GENOMIC DNA]</scope>
    <source>
        <strain evidence="9">ATCC 19567 / DSM 133 / F</strain>
    </source>
</reference>
<sequence length="149" mass="15838">MSAFSALGVWIWFILGLVLLGAEVALPGFFMLWLGVAALATGLITLALGLPWQAEFIVFGVLSVAALVVWLRLAKQASEAPADNPFLNRRAAGYVGREFLLEEAIVRGAGRVRIDDSVWRLAGPDLPAGSRVRVTRADGGLLHVEATGG</sequence>
<dbReference type="RefSeq" id="WP_055037964.1">
    <property type="nucleotide sequence ID" value="NZ_AP014854.2"/>
</dbReference>
<evidence type="ECO:0000259" key="6">
    <source>
        <dbReference type="Pfam" id="PF01957"/>
    </source>
</evidence>
<evidence type="ECO:0000256" key="2">
    <source>
        <dbReference type="ARBA" id="ARBA00022692"/>
    </source>
</evidence>
<dbReference type="InterPro" id="IPR012340">
    <property type="entry name" value="NA-bd_OB-fold"/>
</dbReference>
<proteinExistence type="predicted"/>
<evidence type="ECO:0000256" key="1">
    <source>
        <dbReference type="ARBA" id="ARBA00004141"/>
    </source>
</evidence>
<dbReference type="PANTHER" id="PTHR33507:SF3">
    <property type="entry name" value="INNER MEMBRANE PROTEIN YBBJ"/>
    <property type="match status" value="1"/>
</dbReference>
<dbReference type="EMBL" id="AP014854">
    <property type="protein sequence ID" value="BAR99721.1"/>
    <property type="molecule type" value="Genomic_DNA"/>
</dbReference>
<dbReference type="GO" id="GO:0006508">
    <property type="term" value="P:proteolysis"/>
    <property type="evidence" value="ECO:0007669"/>
    <property type="project" value="UniProtKB-KW"/>
</dbReference>
<feature type="transmembrane region" description="Helical" evidence="5">
    <location>
        <begin position="56"/>
        <end position="74"/>
    </location>
</feature>
<keyword evidence="3 5" id="KW-1133">Transmembrane helix</keyword>
<feature type="domain" description="NfeD-like C-terminal" evidence="6">
    <location>
        <begin position="92"/>
        <end position="145"/>
    </location>
</feature>
<dbReference type="OrthoDB" id="9810336at2"/>
<evidence type="ECO:0000313" key="7">
    <source>
        <dbReference type="EMBL" id="BAR99721.1"/>
    </source>
</evidence>
<keyword evidence="2 5" id="KW-0812">Transmembrane</keyword>
<reference evidence="8" key="2">
    <citation type="submission" date="2015-11" db="EMBL/GenBank/DDBJ databases">
        <authorList>
            <person name="Zhang Y."/>
            <person name="Guo Z."/>
        </authorList>
    </citation>
    <scope>NUCLEOTIDE SEQUENCE</scope>
    <source>
        <strain evidence="8">1</strain>
    </source>
</reference>
<keyword evidence="4 5" id="KW-0472">Membrane</keyword>
<feature type="transmembrane region" description="Helical" evidence="5">
    <location>
        <begin position="6"/>
        <end position="22"/>
    </location>
</feature>
<gene>
    <name evidence="8" type="primary">ybbJ_1</name>
    <name evidence="7" type="ORF">BV133_2128</name>
    <name evidence="8" type="ORF">BVIRIDIS_20220</name>
</gene>
<dbReference type="AlphaFoldDB" id="A0A0H5BH31"/>
<evidence type="ECO:0000256" key="4">
    <source>
        <dbReference type="ARBA" id="ARBA00023136"/>
    </source>
</evidence>
<keyword evidence="7" id="KW-0378">Hydrolase</keyword>
<dbReference type="InterPro" id="IPR002810">
    <property type="entry name" value="NfeD-like_C"/>
</dbReference>
<dbReference type="STRING" id="1079.BVIR_2578"/>
<comment type="subcellular location">
    <subcellularLocation>
        <location evidence="1">Membrane</location>
        <topology evidence="1">Multi-pass membrane protein</topology>
    </subcellularLocation>
</comment>
<dbReference type="GO" id="GO:0005886">
    <property type="term" value="C:plasma membrane"/>
    <property type="evidence" value="ECO:0007669"/>
    <property type="project" value="TreeGrafter"/>
</dbReference>
<reference evidence="7" key="1">
    <citation type="journal article" date="2015" name="Genome Announc.">
        <title>Complete Genome Sequence of the Bacteriochlorophyll b-Producing Photosynthetic Bacterium Blastochloris viridis.</title>
        <authorList>
            <person name="Tsukatani Y."/>
            <person name="Hirose Y."/>
            <person name="Harada J."/>
            <person name="Misawa N."/>
            <person name="Mori K."/>
            <person name="Inoue K."/>
            <person name="Tamiaki H."/>
        </authorList>
    </citation>
    <scope>NUCLEOTIDE SEQUENCE [LARGE SCALE GENOMIC DNA]</scope>
    <source>
        <strain evidence="7">DSM 133</strain>
    </source>
</reference>
<name>A0A0H5BH31_BLAVI</name>
<dbReference type="Pfam" id="PF01957">
    <property type="entry name" value="NfeD"/>
    <property type="match status" value="1"/>
</dbReference>
<dbReference type="InterPro" id="IPR052165">
    <property type="entry name" value="Membrane_assoc_protease"/>
</dbReference>
<organism evidence="8 9">
    <name type="scientific">Blastochloris viridis</name>
    <name type="common">Rhodopseudomonas viridis</name>
    <dbReference type="NCBI Taxonomy" id="1079"/>
    <lineage>
        <taxon>Bacteria</taxon>
        <taxon>Pseudomonadati</taxon>
        <taxon>Pseudomonadota</taxon>
        <taxon>Alphaproteobacteria</taxon>
        <taxon>Hyphomicrobiales</taxon>
        <taxon>Blastochloridaceae</taxon>
        <taxon>Blastochloris</taxon>
    </lineage>
</organism>
<evidence type="ECO:0000256" key="3">
    <source>
        <dbReference type="ARBA" id="ARBA00022989"/>
    </source>
</evidence>
<accession>A0A0H5BH31</accession>
<evidence type="ECO:0000256" key="5">
    <source>
        <dbReference type="SAM" id="Phobius"/>
    </source>
</evidence>
<dbReference type="KEGG" id="bvr:BVIR_2578"/>
<evidence type="ECO:0000313" key="8">
    <source>
        <dbReference type="EMBL" id="CUU43005.1"/>
    </source>
</evidence>
<keyword evidence="9" id="KW-1185">Reference proteome</keyword>
<feature type="transmembrane region" description="Helical" evidence="5">
    <location>
        <begin position="29"/>
        <end position="50"/>
    </location>
</feature>
<dbReference type="PANTHER" id="PTHR33507">
    <property type="entry name" value="INNER MEMBRANE PROTEIN YBBJ"/>
    <property type="match status" value="1"/>
</dbReference>
<dbReference type="Gene3D" id="2.40.50.140">
    <property type="entry name" value="Nucleic acid-binding proteins"/>
    <property type="match status" value="1"/>
</dbReference>
<keyword evidence="7" id="KW-0645">Protease</keyword>
<dbReference type="Proteomes" id="UP000065734">
    <property type="component" value="Chromosome I"/>
</dbReference>